<feature type="domain" description="Restriction endonuclease type II-like" evidence="1">
    <location>
        <begin position="200"/>
        <end position="275"/>
    </location>
</feature>
<evidence type="ECO:0000259" key="1">
    <source>
        <dbReference type="Pfam" id="PF18741"/>
    </source>
</evidence>
<proteinExistence type="predicted"/>
<dbReference type="Pfam" id="PF18741">
    <property type="entry name" value="MTES_1575"/>
    <property type="match status" value="1"/>
</dbReference>
<gene>
    <name evidence="2" type="ORF">AVDCRST_MAG30-2187</name>
</gene>
<dbReference type="SUPFAM" id="SSF52980">
    <property type="entry name" value="Restriction endonuclease-like"/>
    <property type="match status" value="1"/>
</dbReference>
<sequence>MAARQRGLITRGQLLGAGLSGGAIDGRVASGRLFIVHRGIYAVGHPGLAPLAEEQAAVLACGDRSVLSHAVAAAVRELIADRGPVIDVTVTGTQRRPPAGVRIHRTTTTESTRYRGLPVTTVRQTLLDLAATNHPALSRALNEAQVKKLVSLDELLTFAQGRPGAKALRALATESPGYTRSKAERLLLALTKRADLPRPRTNTHLLGYEIDAVWPQHRLALEVDGWAAHSTRRAFERDRIRDADLQIAGYRVLRVTWERLTRRPEAVAAQLGAALAVPTRA</sequence>
<dbReference type="InterPro" id="IPR049468">
    <property type="entry name" value="Restrct_endonuc-II-like_dom"/>
</dbReference>
<dbReference type="Gene3D" id="3.40.960.10">
    <property type="entry name" value="VSR Endonuclease"/>
    <property type="match status" value="1"/>
</dbReference>
<evidence type="ECO:0000313" key="2">
    <source>
        <dbReference type="EMBL" id="CAA9505769.1"/>
    </source>
</evidence>
<organism evidence="2">
    <name type="scientific">uncultured Solirubrobacteraceae bacterium</name>
    <dbReference type="NCBI Taxonomy" id="1162706"/>
    <lineage>
        <taxon>Bacteria</taxon>
        <taxon>Bacillati</taxon>
        <taxon>Actinomycetota</taxon>
        <taxon>Thermoleophilia</taxon>
        <taxon>Solirubrobacterales</taxon>
        <taxon>Solirubrobacteraceae</taxon>
        <taxon>environmental samples</taxon>
    </lineage>
</organism>
<reference evidence="2" key="1">
    <citation type="submission" date="2020-02" db="EMBL/GenBank/DDBJ databases">
        <authorList>
            <person name="Meier V. D."/>
        </authorList>
    </citation>
    <scope>NUCLEOTIDE SEQUENCE</scope>
    <source>
        <strain evidence="2">AVDCRST_MAG30</strain>
    </source>
</reference>
<name>A0A6J4SUT9_9ACTN</name>
<dbReference type="AlphaFoldDB" id="A0A6J4SUT9"/>
<dbReference type="InterPro" id="IPR011335">
    <property type="entry name" value="Restrct_endonuc-II-like"/>
</dbReference>
<protein>
    <recommendedName>
        <fullName evidence="1">Restriction endonuclease type II-like domain-containing protein</fullName>
    </recommendedName>
</protein>
<dbReference type="EMBL" id="CADCVS010000287">
    <property type="protein sequence ID" value="CAA9505769.1"/>
    <property type="molecule type" value="Genomic_DNA"/>
</dbReference>
<accession>A0A6J4SUT9</accession>